<accession>A0ABR1LZQ7</accession>
<dbReference type="RefSeq" id="XP_066657272.1">
    <property type="nucleotide sequence ID" value="XM_066798077.1"/>
</dbReference>
<organism evidence="2 3">
    <name type="scientific">Phyllosticta citribraziliensis</name>
    <dbReference type="NCBI Taxonomy" id="989973"/>
    <lineage>
        <taxon>Eukaryota</taxon>
        <taxon>Fungi</taxon>
        <taxon>Dikarya</taxon>
        <taxon>Ascomycota</taxon>
        <taxon>Pezizomycotina</taxon>
        <taxon>Dothideomycetes</taxon>
        <taxon>Dothideomycetes incertae sedis</taxon>
        <taxon>Botryosphaeriales</taxon>
        <taxon>Phyllostictaceae</taxon>
        <taxon>Phyllosticta</taxon>
    </lineage>
</organism>
<dbReference type="EMBL" id="JBBPEH010000004">
    <property type="protein sequence ID" value="KAK7540001.1"/>
    <property type="molecule type" value="Genomic_DNA"/>
</dbReference>
<keyword evidence="3" id="KW-1185">Reference proteome</keyword>
<evidence type="ECO:0000256" key="1">
    <source>
        <dbReference type="SAM" id="MobiDB-lite"/>
    </source>
</evidence>
<dbReference type="GeneID" id="92030983"/>
<comment type="caution">
    <text evidence="2">The sequence shown here is derived from an EMBL/GenBank/DDBJ whole genome shotgun (WGS) entry which is preliminary data.</text>
</comment>
<feature type="region of interest" description="Disordered" evidence="1">
    <location>
        <begin position="71"/>
        <end position="98"/>
    </location>
</feature>
<proteinExistence type="predicted"/>
<sequence>MSMRKATSSHEQMAEAVDKIFSVQHPRGLKPQPPPASTSTLNLQLSTHRPTHQLASGISLFQVAVRSAKSNVSSVGRSPVSGRRSSNSNSNRTANVELRQPGGSLCLTPNLSNSAQQPTLRLALHRPRVRFVSRSGPGRESRLEHNFRRRLTTLNTDASYPPCTNDLVALNICAVTLLRGSPTACTSTLLVAEIAIMSTDKRALPVYKQRQDGEAKLEVAVKFKDTITDKQCADLFYMLRNCTLQQVVDLWYANVLHPNIHNSVLFKQEVERKADENSVGSPKLNDESVEKDDDEDTTAYNRWWLRTFDPDCILFFVDSLKAKYHPRNNVIFARWLRYRLPNDTWPEWLEDDADSREIEDQTPDVRPESKVIVKQGQILASERLKAAQLRRRRIQGRAKILRPTSALSYSLDYDDDFYDEEALHANHETALSQVAWRVYGRHLHLLWTASCPNDWSPLRMVFENPFFTTDICLFPWS</sequence>
<evidence type="ECO:0000313" key="3">
    <source>
        <dbReference type="Proteomes" id="UP001360953"/>
    </source>
</evidence>
<name>A0ABR1LZQ7_9PEZI</name>
<reference evidence="2 3" key="1">
    <citation type="submission" date="2024-04" db="EMBL/GenBank/DDBJ databases">
        <title>Phyllosticta paracitricarpa is synonymous to the EU quarantine fungus P. citricarpa based on phylogenomic analyses.</title>
        <authorList>
            <consortium name="Lawrence Berkeley National Laboratory"/>
            <person name="Van ingen-buijs V.A."/>
            <person name="Van westerhoven A.C."/>
            <person name="Haridas S."/>
            <person name="Skiadas P."/>
            <person name="Martin F."/>
            <person name="Groenewald J.Z."/>
            <person name="Crous P.W."/>
            <person name="Seidl M.F."/>
        </authorList>
    </citation>
    <scope>NUCLEOTIDE SEQUENCE [LARGE SCALE GENOMIC DNA]</scope>
    <source>
        <strain evidence="2 3">CPC 17464</strain>
    </source>
</reference>
<feature type="compositionally biased region" description="Low complexity" evidence="1">
    <location>
        <begin position="71"/>
        <end position="92"/>
    </location>
</feature>
<dbReference type="Proteomes" id="UP001360953">
    <property type="component" value="Unassembled WGS sequence"/>
</dbReference>
<evidence type="ECO:0000313" key="2">
    <source>
        <dbReference type="EMBL" id="KAK7540001.1"/>
    </source>
</evidence>
<gene>
    <name evidence="2" type="ORF">J3D65DRAFT_602006</name>
</gene>
<protein>
    <submittedName>
        <fullName evidence="2">Uncharacterized protein</fullName>
    </submittedName>
</protein>